<evidence type="ECO:0000313" key="7">
    <source>
        <dbReference type="Proteomes" id="UP000245119"/>
    </source>
</evidence>
<sequence>MSEEVEQAYRWEFGEIPKTGARNSRVKVEKVKRFYKNATIATADGWYEVNLDKRKLRTPTGNLFHVPNEALALAVSTEWNSQGTLVKRHSMHLTTLCNIAIDNPLKKTRQELIESIVRVLETDTLCYRMEEPTELRHLQLQMWEPVLEWARSRYGIQIESTYNISPPAVSRQSTTIIGQHLNTYSDWALFGYQYAVEALKSVLLVLGVMDRHLTVEQVVELATLEQIFQIGLPH</sequence>
<dbReference type="OrthoDB" id="5673at2759"/>
<evidence type="ECO:0008006" key="8">
    <source>
        <dbReference type="Google" id="ProtNLM"/>
    </source>
</evidence>
<dbReference type="AlphaFoldDB" id="A0A2T7PVG8"/>
<comment type="subcellular location">
    <subcellularLocation>
        <location evidence="1">Mitochondrion</location>
    </subcellularLocation>
</comment>
<dbReference type="Gene3D" id="3.30.2180.10">
    <property type="entry name" value="ATP12-like"/>
    <property type="match status" value="1"/>
</dbReference>
<dbReference type="Proteomes" id="UP000245119">
    <property type="component" value="Linkage Group LG1"/>
</dbReference>
<organism evidence="6 7">
    <name type="scientific">Pomacea canaliculata</name>
    <name type="common">Golden apple snail</name>
    <dbReference type="NCBI Taxonomy" id="400727"/>
    <lineage>
        <taxon>Eukaryota</taxon>
        <taxon>Metazoa</taxon>
        <taxon>Spiralia</taxon>
        <taxon>Lophotrochozoa</taxon>
        <taxon>Mollusca</taxon>
        <taxon>Gastropoda</taxon>
        <taxon>Caenogastropoda</taxon>
        <taxon>Architaenioglossa</taxon>
        <taxon>Ampullarioidea</taxon>
        <taxon>Ampullariidae</taxon>
        <taxon>Pomacea</taxon>
    </lineage>
</organism>
<reference evidence="6 7" key="1">
    <citation type="submission" date="2018-04" db="EMBL/GenBank/DDBJ databases">
        <title>The genome of golden apple snail Pomacea canaliculata provides insight into stress tolerance and invasive adaptation.</title>
        <authorList>
            <person name="Liu C."/>
            <person name="Liu B."/>
            <person name="Ren Y."/>
            <person name="Zhang Y."/>
            <person name="Wang H."/>
            <person name="Li S."/>
            <person name="Jiang F."/>
            <person name="Yin L."/>
            <person name="Zhang G."/>
            <person name="Qian W."/>
            <person name="Fan W."/>
        </authorList>
    </citation>
    <scope>NUCLEOTIDE SEQUENCE [LARGE SCALE GENOMIC DNA]</scope>
    <source>
        <strain evidence="6">SZHN2017</strain>
        <tissue evidence="6">Muscle</tissue>
    </source>
</reference>
<dbReference type="InterPro" id="IPR023335">
    <property type="entry name" value="ATP12_ortho_dom_sf"/>
</dbReference>
<dbReference type="STRING" id="400727.A0A2T7PVG8"/>
<accession>A0A2T7PVG8</accession>
<protein>
    <recommendedName>
        <fullName evidence="8">ATP synthase mitochondrial F1 complex assembly factor 2</fullName>
    </recommendedName>
</protein>
<name>A0A2T7PVG8_POMCA</name>
<keyword evidence="5" id="KW-0143">Chaperone</keyword>
<dbReference type="PANTHER" id="PTHR21013:SF10">
    <property type="entry name" value="ATP SYNTHASE MITOCHONDRIAL F1 COMPLEX ASSEMBLY FACTOR 2"/>
    <property type="match status" value="1"/>
</dbReference>
<dbReference type="EMBL" id="PZQS01000001">
    <property type="protein sequence ID" value="PVD37413.1"/>
    <property type="molecule type" value="Genomic_DNA"/>
</dbReference>
<keyword evidence="7" id="KW-1185">Reference proteome</keyword>
<keyword evidence="4" id="KW-0496">Mitochondrion</keyword>
<dbReference type="GO" id="GO:0005739">
    <property type="term" value="C:mitochondrion"/>
    <property type="evidence" value="ECO:0007669"/>
    <property type="project" value="UniProtKB-SubCell"/>
</dbReference>
<dbReference type="GO" id="GO:0033615">
    <property type="term" value="P:mitochondrial proton-transporting ATP synthase complex assembly"/>
    <property type="evidence" value="ECO:0007669"/>
    <property type="project" value="TreeGrafter"/>
</dbReference>
<proteinExistence type="inferred from homology"/>
<evidence type="ECO:0000256" key="1">
    <source>
        <dbReference type="ARBA" id="ARBA00004173"/>
    </source>
</evidence>
<dbReference type="SUPFAM" id="SSF160909">
    <property type="entry name" value="ATP12-like"/>
    <property type="match status" value="1"/>
</dbReference>
<dbReference type="InterPro" id="IPR011419">
    <property type="entry name" value="ATP12_ATP_synth-F1-assembly"/>
</dbReference>
<dbReference type="Pfam" id="PF07542">
    <property type="entry name" value="ATP12"/>
    <property type="match status" value="1"/>
</dbReference>
<gene>
    <name evidence="6" type="ORF">C0Q70_00003</name>
</gene>
<evidence type="ECO:0000256" key="3">
    <source>
        <dbReference type="ARBA" id="ARBA00022946"/>
    </source>
</evidence>
<comment type="caution">
    <text evidence="6">The sequence shown here is derived from an EMBL/GenBank/DDBJ whole genome shotgun (WGS) entry which is preliminary data.</text>
</comment>
<evidence type="ECO:0000313" key="6">
    <source>
        <dbReference type="EMBL" id="PVD37413.1"/>
    </source>
</evidence>
<comment type="similarity">
    <text evidence="2">Belongs to the ATP12 family.</text>
</comment>
<dbReference type="Gene3D" id="1.10.3580.10">
    <property type="entry name" value="ATP12 ATPase"/>
    <property type="match status" value="1"/>
</dbReference>
<dbReference type="InterPro" id="IPR042272">
    <property type="entry name" value="ATP12_ATP_synth-F1-assembly_N"/>
</dbReference>
<evidence type="ECO:0000256" key="2">
    <source>
        <dbReference type="ARBA" id="ARBA00008231"/>
    </source>
</evidence>
<dbReference type="PANTHER" id="PTHR21013">
    <property type="entry name" value="ATP SYNTHASE MITOCHONDRIAL F1 COMPLEX ASSEMBLY FACTOR 2/ATP12 PROTEIN, MITOCHONDRIAL PRECURSOR"/>
    <property type="match status" value="1"/>
</dbReference>
<evidence type="ECO:0000256" key="4">
    <source>
        <dbReference type="ARBA" id="ARBA00023128"/>
    </source>
</evidence>
<keyword evidence="3" id="KW-0809">Transit peptide</keyword>
<evidence type="ECO:0000256" key="5">
    <source>
        <dbReference type="ARBA" id="ARBA00023186"/>
    </source>
</evidence>